<organism evidence="11 12">
    <name type="scientific">Hucho hucho</name>
    <name type="common">huchen</name>
    <dbReference type="NCBI Taxonomy" id="62062"/>
    <lineage>
        <taxon>Eukaryota</taxon>
        <taxon>Metazoa</taxon>
        <taxon>Chordata</taxon>
        <taxon>Craniata</taxon>
        <taxon>Vertebrata</taxon>
        <taxon>Euteleostomi</taxon>
        <taxon>Actinopterygii</taxon>
        <taxon>Neopterygii</taxon>
        <taxon>Teleostei</taxon>
        <taxon>Protacanthopterygii</taxon>
        <taxon>Salmoniformes</taxon>
        <taxon>Salmonidae</taxon>
        <taxon>Salmoninae</taxon>
        <taxon>Hucho</taxon>
    </lineage>
</organism>
<feature type="disulfide bond" evidence="7">
    <location>
        <begin position="150"/>
        <end position="159"/>
    </location>
</feature>
<comment type="caution">
    <text evidence="7">Lacks conserved residue(s) required for the propagation of feature annotation.</text>
</comment>
<dbReference type="InterPro" id="IPR040872">
    <property type="entry name" value="Fibrillin_U_N"/>
</dbReference>
<accession>A0A4W5N264</accession>
<keyword evidence="6" id="KW-0325">Glycoprotein</keyword>
<comment type="subcellular location">
    <subcellularLocation>
        <location evidence="1">Secreted</location>
    </subcellularLocation>
</comment>
<dbReference type="GO" id="GO:0005576">
    <property type="term" value="C:extracellular region"/>
    <property type="evidence" value="ECO:0007669"/>
    <property type="project" value="UniProtKB-SubCell"/>
</dbReference>
<reference evidence="12" key="1">
    <citation type="submission" date="2018-06" db="EMBL/GenBank/DDBJ databases">
        <title>Genome assembly of Danube salmon.</title>
        <authorList>
            <person name="Macqueen D.J."/>
            <person name="Gundappa M.K."/>
        </authorList>
    </citation>
    <scope>NUCLEOTIDE SEQUENCE [LARGE SCALE GENOMIC DNA]</scope>
</reference>
<dbReference type="SUPFAM" id="SSF57581">
    <property type="entry name" value="TB module/8-cys domain"/>
    <property type="match status" value="1"/>
</dbReference>
<dbReference type="InterPro" id="IPR000742">
    <property type="entry name" value="EGF"/>
</dbReference>
<evidence type="ECO:0000256" key="1">
    <source>
        <dbReference type="ARBA" id="ARBA00004613"/>
    </source>
</evidence>
<keyword evidence="12" id="KW-1185">Reference proteome</keyword>
<evidence type="ECO:0000256" key="5">
    <source>
        <dbReference type="ARBA" id="ARBA00023157"/>
    </source>
</evidence>
<dbReference type="SMART" id="SM00181">
    <property type="entry name" value="EGF"/>
    <property type="match status" value="2"/>
</dbReference>
<evidence type="ECO:0000256" key="8">
    <source>
        <dbReference type="SAM" id="SignalP"/>
    </source>
</evidence>
<dbReference type="Proteomes" id="UP000314982">
    <property type="component" value="Unassembled WGS sequence"/>
</dbReference>
<dbReference type="STRING" id="62062.ENSHHUP00000043695"/>
<dbReference type="InterPro" id="IPR036773">
    <property type="entry name" value="TB_dom_sf"/>
</dbReference>
<keyword evidence="4" id="KW-0677">Repeat</keyword>
<evidence type="ECO:0000256" key="7">
    <source>
        <dbReference type="PROSITE-ProRule" id="PRU00076"/>
    </source>
</evidence>
<evidence type="ECO:0000313" key="12">
    <source>
        <dbReference type="Proteomes" id="UP000314982"/>
    </source>
</evidence>
<dbReference type="InterPro" id="IPR049388">
    <property type="entry name" value="FBN_EGF_N"/>
</dbReference>
<proteinExistence type="predicted"/>
<keyword evidence="2" id="KW-0964">Secreted</keyword>
<feature type="signal peptide" evidence="8">
    <location>
        <begin position="1"/>
        <end position="22"/>
    </location>
</feature>
<dbReference type="FunFam" id="2.10.25.10:FF:000103">
    <property type="entry name" value="Fibrillin 2"/>
    <property type="match status" value="1"/>
</dbReference>
<dbReference type="PANTHER" id="PTHR24040:SF7">
    <property type="entry name" value="FIBRILLIN 3"/>
    <property type="match status" value="1"/>
</dbReference>
<evidence type="ECO:0000256" key="4">
    <source>
        <dbReference type="ARBA" id="ARBA00022737"/>
    </source>
</evidence>
<evidence type="ECO:0000259" key="10">
    <source>
        <dbReference type="PROSITE" id="PS51364"/>
    </source>
</evidence>
<keyword evidence="3 8" id="KW-0732">Signal</keyword>
<dbReference type="Pfam" id="PF21364">
    <property type="entry name" value="EGF_FBN_1st"/>
    <property type="match status" value="1"/>
</dbReference>
<reference evidence="11" key="3">
    <citation type="submission" date="2025-09" db="UniProtKB">
        <authorList>
            <consortium name="Ensembl"/>
        </authorList>
    </citation>
    <scope>IDENTIFICATION</scope>
</reference>
<dbReference type="InterPro" id="IPR017878">
    <property type="entry name" value="TB_dom"/>
</dbReference>
<dbReference type="AlphaFoldDB" id="A0A4W5N264"/>
<dbReference type="Gene3D" id="3.90.290.10">
    <property type="entry name" value="TGF-beta binding (TB) domain"/>
    <property type="match status" value="1"/>
</dbReference>
<feature type="disulfide bond" evidence="7">
    <location>
        <begin position="132"/>
        <end position="142"/>
    </location>
</feature>
<keyword evidence="5 7" id="KW-1015">Disulfide bond</keyword>
<evidence type="ECO:0000259" key="9">
    <source>
        <dbReference type="PROSITE" id="PS50026"/>
    </source>
</evidence>
<dbReference type="InterPro" id="IPR051145">
    <property type="entry name" value="GAS-SHBG-PROS"/>
</dbReference>
<dbReference type="PROSITE" id="PS00022">
    <property type="entry name" value="EGF_1"/>
    <property type="match status" value="1"/>
</dbReference>
<reference evidence="11" key="2">
    <citation type="submission" date="2025-08" db="UniProtKB">
        <authorList>
            <consortium name="Ensembl"/>
        </authorList>
    </citation>
    <scope>IDENTIFICATION</scope>
</reference>
<evidence type="ECO:0000313" key="11">
    <source>
        <dbReference type="Ensembl" id="ENSHHUP00000043695.1"/>
    </source>
</evidence>
<dbReference type="FunFam" id="2.10.25.10:FF:000097">
    <property type="entry name" value="Fibrillin 2"/>
    <property type="match status" value="1"/>
</dbReference>
<feature type="domain" description="EGF-like" evidence="9">
    <location>
        <begin position="128"/>
        <end position="160"/>
    </location>
</feature>
<feature type="domain" description="TB" evidence="10">
    <location>
        <begin position="166"/>
        <end position="209"/>
    </location>
</feature>
<dbReference type="GeneTree" id="ENSGT00950000183158"/>
<keyword evidence="7" id="KW-0245">EGF-like domain</keyword>
<evidence type="ECO:0008006" key="13">
    <source>
        <dbReference type="Google" id="ProtNLM"/>
    </source>
</evidence>
<evidence type="ECO:0000256" key="2">
    <source>
        <dbReference type="ARBA" id="ARBA00022525"/>
    </source>
</evidence>
<dbReference type="PANTHER" id="PTHR24040">
    <property type="entry name" value="LAMININ G-LIKE DOMAIN-CONTAINING PROTEIN"/>
    <property type="match status" value="1"/>
</dbReference>
<name>A0A4W5N264_9TELE</name>
<dbReference type="Ensembl" id="ENSHHUT00000045335.1">
    <property type="protein sequence ID" value="ENSHHUP00000043695.1"/>
    <property type="gene ID" value="ENSHHUG00000026809.1"/>
</dbReference>
<dbReference type="Gene3D" id="2.10.25.10">
    <property type="entry name" value="Laminin"/>
    <property type="match status" value="2"/>
</dbReference>
<protein>
    <recommendedName>
        <fullName evidence="13">Fibrillin 2b</fullName>
    </recommendedName>
</protein>
<feature type="chain" id="PRO_5021506943" description="Fibrillin 2b" evidence="8">
    <location>
        <begin position="23"/>
        <end position="255"/>
    </location>
</feature>
<sequence>MWLGRFLRGMLWITWQTSQPHSELCDDSYMCQGSEGSLPPNVCGSRFHSYCCPGWKTLPAGNQCIVPICRNSCGDGFCSRPNMCTCGSGQLSPSCGAVQSCNVRCMNGGSCQEDSCSCQKGYTGNHCGQPVCENGCQNGGRCIGPNRCACVYGFTGPQCERDYRTGPCFTQVNNQMCQGQLSGIVCTKTLCCATIGRAWGHPCEMCPAQPHPCRRGFIPNIRSGACQGKTHRHTHTHAVLHLHINTPGWSYKLNK</sequence>
<dbReference type="PROSITE" id="PS50026">
    <property type="entry name" value="EGF_3"/>
    <property type="match status" value="1"/>
</dbReference>
<dbReference type="PROSITE" id="PS51364">
    <property type="entry name" value="TB"/>
    <property type="match status" value="1"/>
</dbReference>
<dbReference type="FunFam" id="3.90.290.10:FF:000003">
    <property type="entry name" value="Fibrillin 3"/>
    <property type="match status" value="1"/>
</dbReference>
<evidence type="ECO:0000256" key="3">
    <source>
        <dbReference type="ARBA" id="ARBA00022729"/>
    </source>
</evidence>
<dbReference type="PROSITE" id="PS01186">
    <property type="entry name" value="EGF_2"/>
    <property type="match status" value="1"/>
</dbReference>
<dbReference type="Pfam" id="PF18193">
    <property type="entry name" value="Fibrillin_U_N"/>
    <property type="match status" value="1"/>
</dbReference>
<evidence type="ECO:0000256" key="6">
    <source>
        <dbReference type="ARBA" id="ARBA00023180"/>
    </source>
</evidence>